<dbReference type="AlphaFoldDB" id="A0A0F4LB92"/>
<protein>
    <submittedName>
        <fullName evidence="2">DUF4411 domain-containing protein</fullName>
    </submittedName>
</protein>
<dbReference type="PIRSF" id="PIRSF008505">
    <property type="entry name" value="UCP008505"/>
    <property type="match status" value="1"/>
</dbReference>
<dbReference type="HOGENOM" id="CLU_116293_0_1_9"/>
<comment type="caution">
    <text evidence="1">The sequence shown here is derived from an EMBL/GenBank/DDBJ whole genome shotgun (WGS) entry which is preliminary data.</text>
</comment>
<dbReference type="PATRIC" id="fig|1218507.3.peg.1655"/>
<name>A0A0F4LB92_9LACO</name>
<dbReference type="EMBL" id="QGLG01000002">
    <property type="protein sequence ID" value="PXY85043.1"/>
    <property type="molecule type" value="Genomic_DNA"/>
</dbReference>
<keyword evidence="4" id="KW-1185">Reference proteome</keyword>
<sequence>MEKYLLDTNIYINFYERYYRVKYFPSFWAKLPAILNKYVVIPEIVVDENYQAPKFRKWLDKNYLKEIINHKNYAIQWAKVLQYIDDCEYYKDEALSADRGWAHEKIADPWLIAIAKEENLTIVTSEIRNPNLHNPNGNKAAKIPDVCDDLDVDCIDMNDFFEKINLCI</sequence>
<evidence type="ECO:0000313" key="4">
    <source>
        <dbReference type="Proteomes" id="UP000247698"/>
    </source>
</evidence>
<accession>A0A0F4LB92</accession>
<gene>
    <name evidence="2" type="ORF">DK873_07865</name>
    <name evidence="1" type="ORF">JF74_14680</name>
</gene>
<evidence type="ECO:0000313" key="2">
    <source>
        <dbReference type="EMBL" id="PXY85043.1"/>
    </source>
</evidence>
<dbReference type="Proteomes" id="UP000247698">
    <property type="component" value="Unassembled WGS sequence"/>
</dbReference>
<dbReference type="SUPFAM" id="SSF88723">
    <property type="entry name" value="PIN domain-like"/>
    <property type="match status" value="1"/>
</dbReference>
<evidence type="ECO:0000313" key="1">
    <source>
        <dbReference type="EMBL" id="KJY56107.1"/>
    </source>
</evidence>
<dbReference type="InterPro" id="IPR029060">
    <property type="entry name" value="PIN-like_dom_sf"/>
</dbReference>
<dbReference type="Pfam" id="PF14367">
    <property type="entry name" value="DUF4411"/>
    <property type="match status" value="1"/>
</dbReference>
<dbReference type="OrthoDB" id="3231195at2"/>
<evidence type="ECO:0000313" key="3">
    <source>
        <dbReference type="Proteomes" id="UP000033531"/>
    </source>
</evidence>
<dbReference type="EMBL" id="JXLI01000012">
    <property type="protein sequence ID" value="KJY56107.1"/>
    <property type="molecule type" value="Genomic_DNA"/>
</dbReference>
<reference evidence="1 3" key="1">
    <citation type="submission" date="2015-01" db="EMBL/GenBank/DDBJ databases">
        <title>Comparative genomics of the lactic acid bacteria isolated from the honey bee gut.</title>
        <authorList>
            <person name="Ellegaard K.M."/>
            <person name="Tamarit D."/>
            <person name="Javelind E."/>
            <person name="Olofsson T."/>
            <person name="Andersson S.G."/>
            <person name="Vasquez A."/>
        </authorList>
    </citation>
    <scope>NUCLEOTIDE SEQUENCE [LARGE SCALE GENOMIC DNA]</scope>
    <source>
        <strain evidence="1 3">Hma8</strain>
    </source>
</reference>
<dbReference type="Gene3D" id="3.40.50.1010">
    <property type="entry name" value="5'-nuclease"/>
    <property type="match status" value="1"/>
</dbReference>
<organism evidence="1 3">
    <name type="scientific">Lactobacillus melliventris</name>
    <dbReference type="NCBI Taxonomy" id="1218507"/>
    <lineage>
        <taxon>Bacteria</taxon>
        <taxon>Bacillati</taxon>
        <taxon>Bacillota</taxon>
        <taxon>Bacilli</taxon>
        <taxon>Lactobacillales</taxon>
        <taxon>Lactobacillaceae</taxon>
        <taxon>Lactobacillus</taxon>
    </lineage>
</organism>
<dbReference type="InterPro" id="IPR016541">
    <property type="entry name" value="UCP008505"/>
</dbReference>
<dbReference type="Proteomes" id="UP000033531">
    <property type="component" value="Unassembled WGS sequence"/>
</dbReference>
<dbReference type="RefSeq" id="WP_046325405.1">
    <property type="nucleotide sequence ID" value="NZ_JBHTMT010000005.1"/>
</dbReference>
<reference evidence="2 4" key="2">
    <citation type="submission" date="2018-05" db="EMBL/GenBank/DDBJ databases">
        <title>Reference genomes for bee gut microbiota database.</title>
        <authorList>
            <person name="Ellegaard K.M."/>
        </authorList>
    </citation>
    <scope>NUCLEOTIDE SEQUENCE [LARGE SCALE GENOMIC DNA]</scope>
    <source>
        <strain evidence="2 4">ESL0184</strain>
    </source>
</reference>
<proteinExistence type="predicted"/>
<dbReference type="STRING" id="1218507.JF74_14680"/>